<evidence type="ECO:0000256" key="1">
    <source>
        <dbReference type="ARBA" id="ARBA00004123"/>
    </source>
</evidence>
<dbReference type="PROSITE" id="PS50005">
    <property type="entry name" value="TPR"/>
    <property type="match status" value="1"/>
</dbReference>
<name>A0AAV8W8E6_9CUCU</name>
<evidence type="ECO:0000256" key="4">
    <source>
        <dbReference type="ARBA" id="ARBA00022803"/>
    </source>
</evidence>
<dbReference type="SMART" id="SM00028">
    <property type="entry name" value="TPR"/>
    <property type="match status" value="3"/>
</dbReference>
<evidence type="ECO:0000256" key="3">
    <source>
        <dbReference type="ARBA" id="ARBA00022737"/>
    </source>
</evidence>
<evidence type="ECO:0000256" key="5">
    <source>
        <dbReference type="ARBA" id="ARBA00023242"/>
    </source>
</evidence>
<feature type="compositionally biased region" description="Basic and acidic residues" evidence="7">
    <location>
        <begin position="396"/>
        <end position="405"/>
    </location>
</feature>
<feature type="repeat" description="TPR" evidence="6">
    <location>
        <begin position="217"/>
        <end position="250"/>
    </location>
</feature>
<feature type="compositionally biased region" description="Acidic residues" evidence="7">
    <location>
        <begin position="86"/>
        <end position="99"/>
    </location>
</feature>
<gene>
    <name evidence="9" type="ORF">NQ315_001491</name>
</gene>
<feature type="region of interest" description="Disordered" evidence="7">
    <location>
        <begin position="386"/>
        <end position="405"/>
    </location>
</feature>
<comment type="subcellular location">
    <subcellularLocation>
        <location evidence="1">Nucleus</location>
    </subcellularLocation>
</comment>
<accession>A0AAV8W8E6</accession>
<keyword evidence="5" id="KW-0539">Nucleus</keyword>
<dbReference type="PANTHER" id="PTHR15081:SF1">
    <property type="entry name" value="NUCLEAR AUTOANTIGENIC SPERM PROTEIN"/>
    <property type="match status" value="1"/>
</dbReference>
<reference evidence="9 10" key="1">
    <citation type="journal article" date="2023" name="Insect Mol. Biol.">
        <title>Genome sequencing provides insights into the evolution of gene families encoding plant cell wall-degrading enzymes in longhorned beetles.</title>
        <authorList>
            <person name="Shin N.R."/>
            <person name="Okamura Y."/>
            <person name="Kirsch R."/>
            <person name="Pauchet Y."/>
        </authorList>
    </citation>
    <scope>NUCLEOTIDE SEQUENCE [LARGE SCALE GENOMIC DNA]</scope>
    <source>
        <strain evidence="9">EAD_L_NR</strain>
    </source>
</reference>
<dbReference type="PANTHER" id="PTHR15081">
    <property type="entry name" value="NUCLEAR AUTOANTIGENIC SPERM PROTEIN NASP -RELATED"/>
    <property type="match status" value="1"/>
</dbReference>
<keyword evidence="10" id="KW-1185">Reference proteome</keyword>
<dbReference type="InterPro" id="IPR051730">
    <property type="entry name" value="NASP-like"/>
</dbReference>
<evidence type="ECO:0000313" key="10">
    <source>
        <dbReference type="Proteomes" id="UP001159042"/>
    </source>
</evidence>
<protein>
    <recommendedName>
        <fullName evidence="8">Tetratricopeptide SHNi-TPR domain-containing protein</fullName>
    </recommendedName>
</protein>
<keyword evidence="4 6" id="KW-0802">TPR repeat</keyword>
<dbReference type="Gene3D" id="1.25.40.10">
    <property type="entry name" value="Tetratricopeptide repeat domain"/>
    <property type="match status" value="1"/>
</dbReference>
<dbReference type="Proteomes" id="UP001159042">
    <property type="component" value="Unassembled WGS sequence"/>
</dbReference>
<dbReference type="EMBL" id="JANEYG010000005">
    <property type="protein sequence ID" value="KAJ8922945.1"/>
    <property type="molecule type" value="Genomic_DNA"/>
</dbReference>
<evidence type="ECO:0000313" key="9">
    <source>
        <dbReference type="EMBL" id="KAJ8922945.1"/>
    </source>
</evidence>
<dbReference type="GO" id="GO:0034080">
    <property type="term" value="P:CENP-A containing chromatin assembly"/>
    <property type="evidence" value="ECO:0007669"/>
    <property type="project" value="TreeGrafter"/>
</dbReference>
<dbReference type="InterPro" id="IPR019544">
    <property type="entry name" value="Tetratricopeptide_SHNi-TPR_dom"/>
</dbReference>
<dbReference type="GO" id="GO:0042393">
    <property type="term" value="F:histone binding"/>
    <property type="evidence" value="ECO:0007669"/>
    <property type="project" value="TreeGrafter"/>
</dbReference>
<comment type="similarity">
    <text evidence="2">Belongs to the NASP family.</text>
</comment>
<evidence type="ECO:0000256" key="2">
    <source>
        <dbReference type="ARBA" id="ARBA00008402"/>
    </source>
</evidence>
<evidence type="ECO:0000256" key="6">
    <source>
        <dbReference type="PROSITE-ProRule" id="PRU00339"/>
    </source>
</evidence>
<dbReference type="SUPFAM" id="SSF48452">
    <property type="entry name" value="TPR-like"/>
    <property type="match status" value="1"/>
</dbReference>
<evidence type="ECO:0000259" key="8">
    <source>
        <dbReference type="Pfam" id="PF10516"/>
    </source>
</evidence>
<dbReference type="InterPro" id="IPR019734">
    <property type="entry name" value="TPR_rpt"/>
</dbReference>
<feature type="domain" description="Tetratricopeptide SHNi-TPR" evidence="8">
    <location>
        <begin position="175"/>
        <end position="210"/>
    </location>
</feature>
<proteinExistence type="inferred from homology"/>
<dbReference type="InterPro" id="IPR011990">
    <property type="entry name" value="TPR-like_helical_dom_sf"/>
</dbReference>
<evidence type="ECO:0000256" key="7">
    <source>
        <dbReference type="SAM" id="MobiDB-lite"/>
    </source>
</evidence>
<keyword evidence="3" id="KW-0677">Repeat</keyword>
<organism evidence="9 10">
    <name type="scientific">Exocentrus adspersus</name>
    <dbReference type="NCBI Taxonomy" id="1586481"/>
    <lineage>
        <taxon>Eukaryota</taxon>
        <taxon>Metazoa</taxon>
        <taxon>Ecdysozoa</taxon>
        <taxon>Arthropoda</taxon>
        <taxon>Hexapoda</taxon>
        <taxon>Insecta</taxon>
        <taxon>Pterygota</taxon>
        <taxon>Neoptera</taxon>
        <taxon>Endopterygota</taxon>
        <taxon>Coleoptera</taxon>
        <taxon>Polyphaga</taxon>
        <taxon>Cucujiformia</taxon>
        <taxon>Chrysomeloidea</taxon>
        <taxon>Cerambycidae</taxon>
        <taxon>Lamiinae</taxon>
        <taxon>Acanthocinini</taxon>
        <taxon>Exocentrus</taxon>
    </lineage>
</organism>
<dbReference type="AlphaFoldDB" id="A0AAV8W8E6"/>
<sequence>MADVEINADSTNTKKLLGQGIKAYIMEDYETSVAALSKVSELLVTEHGDDQHESLGDVYLYYGKALIALSREQTGALGDAVKNKDESEDDEDEEGDEEEAKGADVKDEESADNGASAAAEVNGGTDENEPTGSGTAEASAEKEEEPTDLQLAWEVLELAKKIYTKQGEEGKKNLAETLIALGEVSLESENFELAVNDIKEGLRMQKELFPDDSRAVAETCYKLGVAYSTNSQIDEAVNSFGDALKYLKNRLSALEKKEQKDSEVEEEIQEVKNLIPDVEDKIADMHSYKDEVCRCDIRTSIREFVGKPRFAAVDASEVNRIEVRTKASLEAVLSKAVKQIMNAVKEAKPTSAGDSSSSKTDNKPAADISHLVKRKRKLYEIVEECEKEAEASPAKKPAEDNKPAS</sequence>
<feature type="region of interest" description="Disordered" evidence="7">
    <location>
        <begin position="346"/>
        <end position="369"/>
    </location>
</feature>
<feature type="region of interest" description="Disordered" evidence="7">
    <location>
        <begin position="78"/>
        <end position="147"/>
    </location>
</feature>
<dbReference type="GO" id="GO:0005654">
    <property type="term" value="C:nucleoplasm"/>
    <property type="evidence" value="ECO:0007669"/>
    <property type="project" value="TreeGrafter"/>
</dbReference>
<dbReference type="GO" id="GO:0006335">
    <property type="term" value="P:DNA replication-dependent chromatin assembly"/>
    <property type="evidence" value="ECO:0007669"/>
    <property type="project" value="TreeGrafter"/>
</dbReference>
<comment type="caution">
    <text evidence="9">The sequence shown here is derived from an EMBL/GenBank/DDBJ whole genome shotgun (WGS) entry which is preliminary data.</text>
</comment>
<dbReference type="Pfam" id="PF10516">
    <property type="entry name" value="SHNi-TPR"/>
    <property type="match status" value="1"/>
</dbReference>